<feature type="domain" description="Glycosyltransferase RgtA/B/C/D-like" evidence="10">
    <location>
        <begin position="95"/>
        <end position="240"/>
    </location>
</feature>
<comment type="caution">
    <text evidence="11">The sequence shown here is derived from an EMBL/GenBank/DDBJ whole genome shotgun (WGS) entry which is preliminary data.</text>
</comment>
<feature type="transmembrane region" description="Helical" evidence="9">
    <location>
        <begin position="339"/>
        <end position="364"/>
    </location>
</feature>
<dbReference type="Pfam" id="PF13231">
    <property type="entry name" value="PMT_2"/>
    <property type="match status" value="1"/>
</dbReference>
<dbReference type="PATRIC" id="fig|1716141.3.peg.6960"/>
<evidence type="ECO:0000313" key="12">
    <source>
        <dbReference type="Proteomes" id="UP000077381"/>
    </source>
</evidence>
<evidence type="ECO:0000256" key="8">
    <source>
        <dbReference type="SAM" id="MobiDB-lite"/>
    </source>
</evidence>
<evidence type="ECO:0000256" key="9">
    <source>
        <dbReference type="SAM" id="Phobius"/>
    </source>
</evidence>
<sequence length="678" mass="71040">MASRAARLSPARLNGAVLKGASAAVLNGAAIRRLGLVLIPALAMFGVGLWGLERGTMWRDEAVTFEVAQRSLPQIWQLLHNVDAVHGLYYLLMHFVLGGNPGEVALRLPSVCAAAVTAGLVAAIGARLARPRVGLWAGLLYAATPMAGYYAQEGRSYAMVAAGAALATLILLHAVHAAAHARVRWWSAYGAVVALTALLHELSILLLLAHAVTLLVSRVPRRVWCGWGCAAAAAVLALLPLALASIDQSGQVAWLTAPDGADAEHLLRAFAGPDQLVLAVHLLLAAVALRAPLPRVGGDRAVTDAAPTRGGAAASRVRVPSARAGGTAARTSPARYGGLSLNAVAVPLVLLPPAVLFAVSQYWPLYDARYVLFALAGAPLLAAAGAERVASYVGLTVRTRSRAHGRADSRGRANSRSSRTSTGGSSRTSTSRSSAASSSVASRSSGASRNSRRTATTRGTAPRGSAAAQDKTPARNKTAARDETAARRRAAAQVRVRACAGAAAGVLAVVAGFCWQLPLHRHDRTAGHRPDDLGAMAAVAARLLRPGDPVLFLPSAGRRTAEAYPKDFQGAYDVALKARGRDSGTLYGLEEGPEELWRRLAMLDHVWVLAESAALRPAWSPKSPTERAKLAALQQGFVPQAEFERPWGVLRLYVRRPAEPVGAQPGPVYPQQSAPMGP</sequence>
<evidence type="ECO:0000256" key="3">
    <source>
        <dbReference type="ARBA" id="ARBA00022676"/>
    </source>
</evidence>
<feature type="transmembrane region" description="Helical" evidence="9">
    <location>
        <begin position="158"/>
        <end position="179"/>
    </location>
</feature>
<dbReference type="Proteomes" id="UP000077381">
    <property type="component" value="Unassembled WGS sequence"/>
</dbReference>
<organism evidence="11 12">
    <name type="scientific">Streptomyces jeddahensis</name>
    <dbReference type="NCBI Taxonomy" id="1716141"/>
    <lineage>
        <taxon>Bacteria</taxon>
        <taxon>Bacillati</taxon>
        <taxon>Actinomycetota</taxon>
        <taxon>Actinomycetes</taxon>
        <taxon>Kitasatosporales</taxon>
        <taxon>Streptomycetaceae</taxon>
        <taxon>Streptomyces</taxon>
    </lineage>
</organism>
<protein>
    <recommendedName>
        <fullName evidence="10">Glycosyltransferase RgtA/B/C/D-like domain-containing protein</fullName>
    </recommendedName>
</protein>
<evidence type="ECO:0000259" key="10">
    <source>
        <dbReference type="Pfam" id="PF13231"/>
    </source>
</evidence>
<dbReference type="STRING" id="1716141.STSP_65920"/>
<evidence type="ECO:0000256" key="2">
    <source>
        <dbReference type="ARBA" id="ARBA00022475"/>
    </source>
</evidence>
<evidence type="ECO:0000256" key="6">
    <source>
        <dbReference type="ARBA" id="ARBA00022989"/>
    </source>
</evidence>
<feature type="transmembrane region" description="Helical" evidence="9">
    <location>
        <begin position="133"/>
        <end position="151"/>
    </location>
</feature>
<dbReference type="GO" id="GO:0009103">
    <property type="term" value="P:lipopolysaccharide biosynthetic process"/>
    <property type="evidence" value="ECO:0007669"/>
    <property type="project" value="UniProtKB-ARBA"/>
</dbReference>
<keyword evidence="2" id="KW-1003">Cell membrane</keyword>
<dbReference type="GO" id="GO:0016763">
    <property type="term" value="F:pentosyltransferase activity"/>
    <property type="evidence" value="ECO:0007669"/>
    <property type="project" value="TreeGrafter"/>
</dbReference>
<feature type="transmembrane region" description="Helical" evidence="9">
    <location>
        <begin position="496"/>
        <end position="518"/>
    </location>
</feature>
<evidence type="ECO:0000256" key="5">
    <source>
        <dbReference type="ARBA" id="ARBA00022692"/>
    </source>
</evidence>
<reference evidence="11 12" key="1">
    <citation type="submission" date="2015-12" db="EMBL/GenBank/DDBJ databases">
        <title>Genome sequence of Streptomyces sp. G25.</title>
        <authorList>
            <person name="Poehlein A."/>
            <person name="Roettig A."/>
            <person name="Hiessl S."/>
            <person name="Hauschild P."/>
            <person name="Schauer J."/>
            <person name="Madkour M.H."/>
            <person name="Al-Ansari A.M."/>
            <person name="Almakishah N.H."/>
            <person name="Steinbuechel A."/>
            <person name="Daniel R."/>
        </authorList>
    </citation>
    <scope>NUCLEOTIDE SEQUENCE [LARGE SCALE GENOMIC DNA]</scope>
    <source>
        <strain evidence="12">G25(2015)</strain>
    </source>
</reference>
<feature type="compositionally biased region" description="Low complexity" evidence="8">
    <location>
        <begin position="412"/>
        <end position="468"/>
    </location>
</feature>
<feature type="region of interest" description="Disordered" evidence="8">
    <location>
        <begin position="659"/>
        <end position="678"/>
    </location>
</feature>
<accession>A0A177HGQ4</accession>
<dbReference type="GO" id="GO:0005886">
    <property type="term" value="C:plasma membrane"/>
    <property type="evidence" value="ECO:0007669"/>
    <property type="project" value="UniProtKB-SubCell"/>
</dbReference>
<name>A0A177HGQ4_9ACTN</name>
<evidence type="ECO:0000256" key="1">
    <source>
        <dbReference type="ARBA" id="ARBA00004651"/>
    </source>
</evidence>
<feature type="transmembrane region" description="Helical" evidence="9">
    <location>
        <begin position="223"/>
        <end position="246"/>
    </location>
</feature>
<proteinExistence type="predicted"/>
<dbReference type="PANTHER" id="PTHR33908">
    <property type="entry name" value="MANNOSYLTRANSFERASE YKCB-RELATED"/>
    <property type="match status" value="1"/>
</dbReference>
<keyword evidence="6 9" id="KW-1133">Transmembrane helix</keyword>
<dbReference type="InterPro" id="IPR038731">
    <property type="entry name" value="RgtA/B/C-like"/>
</dbReference>
<feature type="transmembrane region" description="Helical" evidence="9">
    <location>
        <begin position="104"/>
        <end position="127"/>
    </location>
</feature>
<dbReference type="GO" id="GO:0010041">
    <property type="term" value="P:response to iron(III) ion"/>
    <property type="evidence" value="ECO:0007669"/>
    <property type="project" value="TreeGrafter"/>
</dbReference>
<dbReference type="AlphaFoldDB" id="A0A177HGQ4"/>
<keyword evidence="5 9" id="KW-0812">Transmembrane</keyword>
<dbReference type="InterPro" id="IPR050297">
    <property type="entry name" value="LipidA_mod_glycosyltrf_83"/>
</dbReference>
<keyword evidence="12" id="KW-1185">Reference proteome</keyword>
<evidence type="ECO:0000313" key="11">
    <source>
        <dbReference type="EMBL" id="OAH10085.1"/>
    </source>
</evidence>
<evidence type="ECO:0000256" key="4">
    <source>
        <dbReference type="ARBA" id="ARBA00022679"/>
    </source>
</evidence>
<comment type="subcellular location">
    <subcellularLocation>
        <location evidence="1">Cell membrane</location>
        <topology evidence="1">Multi-pass membrane protein</topology>
    </subcellularLocation>
</comment>
<gene>
    <name evidence="11" type="ORF">STSP_65920</name>
</gene>
<keyword evidence="4" id="KW-0808">Transferase</keyword>
<feature type="transmembrane region" description="Helical" evidence="9">
    <location>
        <begin position="34"/>
        <end position="52"/>
    </location>
</feature>
<dbReference type="PANTHER" id="PTHR33908:SF3">
    <property type="entry name" value="UNDECAPRENYL PHOSPHATE-ALPHA-4-AMINO-4-DEOXY-L-ARABINOSE ARABINOSYL TRANSFERASE"/>
    <property type="match status" value="1"/>
</dbReference>
<feature type="transmembrane region" description="Helical" evidence="9">
    <location>
        <begin position="370"/>
        <end position="390"/>
    </location>
</feature>
<evidence type="ECO:0000256" key="7">
    <source>
        <dbReference type="ARBA" id="ARBA00023136"/>
    </source>
</evidence>
<keyword evidence="7 9" id="KW-0472">Membrane</keyword>
<keyword evidence="3" id="KW-0328">Glycosyltransferase</keyword>
<feature type="transmembrane region" description="Helical" evidence="9">
    <location>
        <begin position="191"/>
        <end position="216"/>
    </location>
</feature>
<feature type="region of interest" description="Disordered" evidence="8">
    <location>
        <begin position="401"/>
        <end position="486"/>
    </location>
</feature>
<dbReference type="EMBL" id="LOHS01000158">
    <property type="protein sequence ID" value="OAH10085.1"/>
    <property type="molecule type" value="Genomic_DNA"/>
</dbReference>